<name>A0A656HEQ2_THINJ</name>
<dbReference type="Proteomes" id="UP000005317">
    <property type="component" value="Unassembled WGS sequence"/>
</dbReference>
<feature type="signal peptide" evidence="2">
    <location>
        <begin position="1"/>
        <end position="29"/>
    </location>
</feature>
<dbReference type="OrthoDB" id="7026228at2"/>
<keyword evidence="2" id="KW-0732">Signal</keyword>
<evidence type="ECO:0000313" key="3">
    <source>
        <dbReference type="EMBL" id="EIJ35398.1"/>
    </source>
</evidence>
<evidence type="ECO:0008006" key="5">
    <source>
        <dbReference type="Google" id="ProtNLM"/>
    </source>
</evidence>
<dbReference type="RefSeq" id="WP_002709303.1">
    <property type="nucleotide sequence ID" value="NZ_JH651384.1"/>
</dbReference>
<evidence type="ECO:0000313" key="4">
    <source>
        <dbReference type="Proteomes" id="UP000005317"/>
    </source>
</evidence>
<reference evidence="4" key="1">
    <citation type="journal article" date="2011" name="Stand. Genomic Sci.">
        <title>Genome sequence of the filamentous, gliding Thiothrix nivea neotype strain (JP2(T)).</title>
        <authorList>
            <person name="Lapidus A."/>
            <person name="Nolan M."/>
            <person name="Lucas S."/>
            <person name="Glavina Del Rio T."/>
            <person name="Tice H."/>
            <person name="Cheng J.F."/>
            <person name="Tapia R."/>
            <person name="Han C."/>
            <person name="Goodwin L."/>
            <person name="Pitluck S."/>
            <person name="Liolios K."/>
            <person name="Pagani I."/>
            <person name="Ivanova N."/>
            <person name="Huntemann M."/>
            <person name="Mavromatis K."/>
            <person name="Mikhailova N."/>
            <person name="Pati A."/>
            <person name="Chen A."/>
            <person name="Palaniappan K."/>
            <person name="Land M."/>
            <person name="Brambilla E.M."/>
            <person name="Rohde M."/>
            <person name="Abt B."/>
            <person name="Verbarg S."/>
            <person name="Goker M."/>
            <person name="Bristow J."/>
            <person name="Eisen J.A."/>
            <person name="Markowitz V."/>
            <person name="Hugenholtz P."/>
            <person name="Kyrpides N.C."/>
            <person name="Klenk H.P."/>
            <person name="Woyke T."/>
        </authorList>
    </citation>
    <scope>NUCLEOTIDE SEQUENCE [LARGE SCALE GENOMIC DNA]</scope>
    <source>
        <strain evidence="4">ATCC 35100 / DSM 5205 / JP2</strain>
    </source>
</reference>
<gene>
    <name evidence="3" type="ORF">Thini_2865</name>
</gene>
<evidence type="ECO:0000256" key="2">
    <source>
        <dbReference type="SAM" id="SignalP"/>
    </source>
</evidence>
<dbReference type="AlphaFoldDB" id="A0A656HEQ2"/>
<sequence length="226" mass="24235" precursor="true">MKCKSPQATLQVSLMTLLGAIGVNFPVFADCDLKTEVNDANPQDVKRFFANKSKKVVTFVGYSGAEYEDKRSMLKEAESVLDKLDASATIVNIGATPEGIGAIYLLAKDKGFTTTGIVSTQAKAYDAALSDCVDYVFYVDDPSWGGYVEEGKNLSPTSSAIVESSDLMVGIGGGEVARDELTAAQKLGKQVQFIPADMNHQKAQEKARKKGLPEPTDFKGAADEVF</sequence>
<organism evidence="3 4">
    <name type="scientific">Thiothrix nivea (strain ATCC 35100 / DSM 5205 / JP2)</name>
    <dbReference type="NCBI Taxonomy" id="870187"/>
    <lineage>
        <taxon>Bacteria</taxon>
        <taxon>Pseudomonadati</taxon>
        <taxon>Pseudomonadota</taxon>
        <taxon>Gammaproteobacteria</taxon>
        <taxon>Thiotrichales</taxon>
        <taxon>Thiotrichaceae</taxon>
        <taxon>Thiothrix</taxon>
    </lineage>
</organism>
<protein>
    <recommendedName>
        <fullName evidence="5">Periplasmic binding protein domain-containing protein</fullName>
    </recommendedName>
</protein>
<dbReference type="EMBL" id="JH651384">
    <property type="protein sequence ID" value="EIJ35398.1"/>
    <property type="molecule type" value="Genomic_DNA"/>
</dbReference>
<accession>A0A656HEQ2</accession>
<feature type="region of interest" description="Disordered" evidence="1">
    <location>
        <begin position="200"/>
        <end position="226"/>
    </location>
</feature>
<evidence type="ECO:0000256" key="1">
    <source>
        <dbReference type="SAM" id="MobiDB-lite"/>
    </source>
</evidence>
<keyword evidence="4" id="KW-1185">Reference proteome</keyword>
<proteinExistence type="predicted"/>
<feature type="compositionally biased region" description="Basic and acidic residues" evidence="1">
    <location>
        <begin position="216"/>
        <end position="226"/>
    </location>
</feature>
<feature type="chain" id="PRO_5025043596" description="Periplasmic binding protein domain-containing protein" evidence="2">
    <location>
        <begin position="30"/>
        <end position="226"/>
    </location>
</feature>